<sequence>LRPWHLFGFGKRPAIVKGITTALVCWDKRIIDWDYLEWFLSETRLHRMKEWVLPTAQSGLATRCQSKVVCPQQLPNLYPNGQITDQTFGVHLLGSYRESWLVKLEEFEQQMKQSKPAIQAQFSPCQSCGFLSYAGNQLKRWINTRLNQW</sequence>
<proteinExistence type="predicted"/>
<dbReference type="AlphaFoldDB" id="A0A382N1C3"/>
<organism evidence="1">
    <name type="scientific">marine metagenome</name>
    <dbReference type="NCBI Taxonomy" id="408172"/>
    <lineage>
        <taxon>unclassified sequences</taxon>
        <taxon>metagenomes</taxon>
        <taxon>ecological metagenomes</taxon>
    </lineage>
</organism>
<reference evidence="1" key="1">
    <citation type="submission" date="2018-05" db="EMBL/GenBank/DDBJ databases">
        <authorList>
            <person name="Lanie J.A."/>
            <person name="Ng W.-L."/>
            <person name="Kazmierczak K.M."/>
            <person name="Andrzejewski T.M."/>
            <person name="Davidsen T.M."/>
            <person name="Wayne K.J."/>
            <person name="Tettelin H."/>
            <person name="Glass J.I."/>
            <person name="Rusch D."/>
            <person name="Podicherti R."/>
            <person name="Tsui H.-C.T."/>
            <person name="Winkler M.E."/>
        </authorList>
    </citation>
    <scope>NUCLEOTIDE SEQUENCE</scope>
</reference>
<evidence type="ECO:0000313" key="1">
    <source>
        <dbReference type="EMBL" id="SVC54165.1"/>
    </source>
</evidence>
<gene>
    <name evidence="1" type="ORF">METZ01_LOCUS307019</name>
</gene>
<dbReference type="EMBL" id="UINC01096900">
    <property type="protein sequence ID" value="SVC54165.1"/>
    <property type="molecule type" value="Genomic_DNA"/>
</dbReference>
<feature type="non-terminal residue" evidence="1">
    <location>
        <position position="1"/>
    </location>
</feature>
<accession>A0A382N1C3</accession>
<protein>
    <submittedName>
        <fullName evidence="1">Uncharacterized protein</fullName>
    </submittedName>
</protein>
<name>A0A382N1C3_9ZZZZ</name>